<dbReference type="PANTHER" id="PTHR45011">
    <property type="entry name" value="DAP3-BINDING CELL DEATH ENHANCER 1"/>
    <property type="match status" value="1"/>
</dbReference>
<dbReference type="SMART" id="SM00671">
    <property type="entry name" value="SEL1"/>
    <property type="match status" value="5"/>
</dbReference>
<dbReference type="InterPro" id="IPR011990">
    <property type="entry name" value="TPR-like_helical_dom_sf"/>
</dbReference>
<protein>
    <submittedName>
        <fullName evidence="1">Tetratricopeptide repeat protein</fullName>
    </submittedName>
</protein>
<comment type="caution">
    <text evidence="1">The sequence shown here is derived from an EMBL/GenBank/DDBJ whole genome shotgun (WGS) entry which is preliminary data.</text>
</comment>
<dbReference type="InterPro" id="IPR006597">
    <property type="entry name" value="Sel1-like"/>
</dbReference>
<evidence type="ECO:0000313" key="1">
    <source>
        <dbReference type="EMBL" id="MFD2870493.1"/>
    </source>
</evidence>
<keyword evidence="2" id="KW-1185">Reference proteome</keyword>
<accession>A0ABW5Y555</accession>
<dbReference type="Proteomes" id="UP001597568">
    <property type="component" value="Unassembled WGS sequence"/>
</dbReference>
<dbReference type="Pfam" id="PF08238">
    <property type="entry name" value="Sel1"/>
    <property type="match status" value="6"/>
</dbReference>
<dbReference type="InterPro" id="IPR052748">
    <property type="entry name" value="ISR_Activator"/>
</dbReference>
<dbReference type="EMBL" id="JBHUOR010000140">
    <property type="protein sequence ID" value="MFD2870493.1"/>
    <property type="molecule type" value="Genomic_DNA"/>
</dbReference>
<dbReference type="Gene3D" id="1.25.40.10">
    <property type="entry name" value="Tetratricopeptide repeat domain"/>
    <property type="match status" value="1"/>
</dbReference>
<dbReference type="RefSeq" id="WP_380149125.1">
    <property type="nucleotide sequence ID" value="NZ_JBHUOR010000140.1"/>
</dbReference>
<dbReference type="PANTHER" id="PTHR45011:SF1">
    <property type="entry name" value="DAP3-BINDING CELL DEATH ENHANCER 1"/>
    <property type="match status" value="1"/>
</dbReference>
<reference evidence="2" key="1">
    <citation type="journal article" date="2019" name="Int. J. Syst. Evol. Microbiol.">
        <title>The Global Catalogue of Microorganisms (GCM) 10K type strain sequencing project: providing services to taxonomists for standard genome sequencing and annotation.</title>
        <authorList>
            <consortium name="The Broad Institute Genomics Platform"/>
            <consortium name="The Broad Institute Genome Sequencing Center for Infectious Disease"/>
            <person name="Wu L."/>
            <person name="Ma J."/>
        </authorList>
    </citation>
    <scope>NUCLEOTIDE SEQUENCE [LARGE SCALE GENOMIC DNA]</scope>
    <source>
        <strain evidence="2">KCTC 33522</strain>
    </source>
</reference>
<proteinExistence type="predicted"/>
<name>A0ABW5Y555_9BACL</name>
<organism evidence="1 2">
    <name type="scientific">Kurthia populi</name>
    <dbReference type="NCBI Taxonomy" id="1562132"/>
    <lineage>
        <taxon>Bacteria</taxon>
        <taxon>Bacillati</taxon>
        <taxon>Bacillota</taxon>
        <taxon>Bacilli</taxon>
        <taxon>Bacillales</taxon>
        <taxon>Caryophanaceae</taxon>
        <taxon>Kurthia</taxon>
    </lineage>
</organism>
<gene>
    <name evidence="1" type="ORF">ACFSY7_18515</name>
</gene>
<sequence>MEFNKQTREQLLQQQLAAIHSDTHVLIKKMQQELQNPSDDQSEPVFIDDVLVAEAVSLLQQSVANQKEAQYELGHLYRGIGMMALSVSCFELAADNGYLAAMYWLGNFYYEGIGVDENIEKAFSYYEYAAKAGLADAMNNYADMYFRGETVPQNDEIAYHWFSKAAMLGVSESMFTLGYMFENGVGVELDEETSLYWFEQAANNGDLYAANYLGHKAMQRAAFDEAFIWYLQAATGQDVEGEYNVGFCYEEGIGTMQNLQKAKYWYQRAALQGDTQAKEKLARF</sequence>
<evidence type="ECO:0000313" key="2">
    <source>
        <dbReference type="Proteomes" id="UP001597568"/>
    </source>
</evidence>
<dbReference type="SUPFAM" id="SSF81901">
    <property type="entry name" value="HCP-like"/>
    <property type="match status" value="1"/>
</dbReference>